<dbReference type="InterPro" id="IPR010663">
    <property type="entry name" value="Znf_FPG/IleRS"/>
</dbReference>
<dbReference type="GO" id="GO:0034039">
    <property type="term" value="F:8-oxo-7,8-dihydroguanine DNA N-glycosylase activity"/>
    <property type="evidence" value="ECO:0007669"/>
    <property type="project" value="TreeGrafter"/>
</dbReference>
<dbReference type="Pfam" id="PF06831">
    <property type="entry name" value="H2TH"/>
    <property type="match status" value="1"/>
</dbReference>
<dbReference type="InterPro" id="IPR012319">
    <property type="entry name" value="FPG_cat"/>
</dbReference>
<dbReference type="SMART" id="SM01232">
    <property type="entry name" value="H2TH"/>
    <property type="match status" value="1"/>
</dbReference>
<evidence type="ECO:0000313" key="18">
    <source>
        <dbReference type="EMBL" id="GAB17811.1"/>
    </source>
</evidence>
<name>H0QYB0_9ACTN</name>
<dbReference type="PROSITE" id="PS51068">
    <property type="entry name" value="FPG_CAT"/>
    <property type="match status" value="1"/>
</dbReference>
<evidence type="ECO:0000256" key="9">
    <source>
        <dbReference type="ARBA" id="ARBA00023125"/>
    </source>
</evidence>
<keyword evidence="9" id="KW-0238">DNA-binding</keyword>
<evidence type="ECO:0000256" key="11">
    <source>
        <dbReference type="ARBA" id="ARBA00023239"/>
    </source>
</evidence>
<dbReference type="SMART" id="SM00898">
    <property type="entry name" value="Fapy_DNA_glyco"/>
    <property type="match status" value="1"/>
</dbReference>
<sequence>MSHTEQDFACTLGDVGGEFGIGVSRRHSLRCYAVEAGWVTGDRESACSGIGCGTLDAMPELPEVAAIANFLDDRATGFPIRRVDVASLAVLKTADPPYTALAGRVISRVHRIGKYLIIETTPGADAPADAEPVIDLIIHLSRAGWLRWSENLSPTPPRPGGKGPIALRVHCGMPGEGFDVTEAGTQKRLAVWVVRKPDDVERIASLGPDVLGLSRNDFGDILATTGARIKNVLTDQRVIAGVGNAYSDEVLHTAKLSPFATSKNLTGQQLDDLYQAIRDVLADATSRLEGREVAKMKSEKRTGLRVHARTGLPCPVCGDTIREVSFADRSFQYCPTCQTGGKVLADRRMSRLLK</sequence>
<dbReference type="PROSITE" id="PS51066">
    <property type="entry name" value="ZF_FPG_2"/>
    <property type="match status" value="1"/>
</dbReference>
<keyword evidence="6 15" id="KW-0863">Zinc-finger</keyword>
<comment type="catalytic activity">
    <reaction evidence="14">
        <text>2'-deoxyribonucleotide-(2'-deoxyribose 5'-phosphate)-2'-deoxyribonucleotide-DNA = a 3'-end 2'-deoxyribonucleotide-(2,3-dehydro-2,3-deoxyribose 5'-phosphate)-DNA + a 5'-end 5'-phospho-2'-deoxyribonucleoside-DNA + H(+)</text>
        <dbReference type="Rhea" id="RHEA:66592"/>
        <dbReference type="Rhea" id="RHEA-COMP:13180"/>
        <dbReference type="Rhea" id="RHEA-COMP:16897"/>
        <dbReference type="Rhea" id="RHEA-COMP:17067"/>
        <dbReference type="ChEBI" id="CHEBI:15378"/>
        <dbReference type="ChEBI" id="CHEBI:136412"/>
        <dbReference type="ChEBI" id="CHEBI:157695"/>
        <dbReference type="ChEBI" id="CHEBI:167181"/>
        <dbReference type="EC" id="4.2.99.18"/>
    </reaction>
</comment>
<evidence type="ECO:0000256" key="10">
    <source>
        <dbReference type="ARBA" id="ARBA00023204"/>
    </source>
</evidence>
<organism evidence="18 19">
    <name type="scientific">Gordonia effusa NBRC 100432</name>
    <dbReference type="NCBI Taxonomy" id="1077974"/>
    <lineage>
        <taxon>Bacteria</taxon>
        <taxon>Bacillati</taxon>
        <taxon>Actinomycetota</taxon>
        <taxon>Actinomycetes</taxon>
        <taxon>Mycobacteriales</taxon>
        <taxon>Gordoniaceae</taxon>
        <taxon>Gordonia</taxon>
    </lineage>
</organism>
<dbReference type="EMBL" id="BAEH01000039">
    <property type="protein sequence ID" value="GAB17811.1"/>
    <property type="molecule type" value="Genomic_DNA"/>
</dbReference>
<dbReference type="Gene3D" id="1.10.8.50">
    <property type="match status" value="1"/>
</dbReference>
<evidence type="ECO:0000256" key="1">
    <source>
        <dbReference type="ARBA" id="ARBA00001668"/>
    </source>
</evidence>
<dbReference type="PANTHER" id="PTHR22993">
    <property type="entry name" value="FORMAMIDOPYRIMIDINE-DNA GLYCOSYLASE"/>
    <property type="match status" value="1"/>
</dbReference>
<dbReference type="CDD" id="cd08973">
    <property type="entry name" value="BaFpgNei_N_1"/>
    <property type="match status" value="1"/>
</dbReference>
<dbReference type="AlphaFoldDB" id="H0QYB0"/>
<evidence type="ECO:0000256" key="14">
    <source>
        <dbReference type="ARBA" id="ARBA00044632"/>
    </source>
</evidence>
<keyword evidence="5" id="KW-0227">DNA damage</keyword>
<dbReference type="InterPro" id="IPR000214">
    <property type="entry name" value="Znf_DNA_glyclase/AP_lyase"/>
</dbReference>
<dbReference type="PROSITE" id="PS01242">
    <property type="entry name" value="ZF_FPG_1"/>
    <property type="match status" value="1"/>
</dbReference>
<keyword evidence="4" id="KW-0479">Metal-binding</keyword>
<keyword evidence="11" id="KW-0456">Lyase</keyword>
<evidence type="ECO:0000259" key="17">
    <source>
        <dbReference type="PROSITE" id="PS51068"/>
    </source>
</evidence>
<keyword evidence="12" id="KW-0511">Multifunctional enzyme</keyword>
<evidence type="ECO:0000256" key="13">
    <source>
        <dbReference type="ARBA" id="ARBA00023295"/>
    </source>
</evidence>
<evidence type="ECO:0000256" key="3">
    <source>
        <dbReference type="ARBA" id="ARBA00009409"/>
    </source>
</evidence>
<evidence type="ECO:0000256" key="8">
    <source>
        <dbReference type="ARBA" id="ARBA00022833"/>
    </source>
</evidence>
<comment type="caution">
    <text evidence="18">The sequence shown here is derived from an EMBL/GenBank/DDBJ whole genome shotgun (WGS) entry which is preliminary data.</text>
</comment>
<comment type="similarity">
    <text evidence="3">Belongs to the FPG family.</text>
</comment>
<keyword evidence="13" id="KW-0326">Glycosidase</keyword>
<feature type="domain" description="Formamidopyrimidine-DNA glycosylase catalytic" evidence="17">
    <location>
        <begin position="59"/>
        <end position="161"/>
    </location>
</feature>
<dbReference type="Gene3D" id="3.20.190.10">
    <property type="entry name" value="MutM-like, N-terminal"/>
    <property type="match status" value="1"/>
</dbReference>
<evidence type="ECO:0000256" key="4">
    <source>
        <dbReference type="ARBA" id="ARBA00022723"/>
    </source>
</evidence>
<dbReference type="eggNOG" id="COG0266">
    <property type="taxonomic scope" value="Bacteria"/>
</dbReference>
<keyword evidence="7" id="KW-0378">Hydrolase</keyword>
<dbReference type="GO" id="GO:0008270">
    <property type="term" value="F:zinc ion binding"/>
    <property type="evidence" value="ECO:0007669"/>
    <property type="project" value="UniProtKB-KW"/>
</dbReference>
<dbReference type="SUPFAM" id="SSF46946">
    <property type="entry name" value="S13-like H2TH domain"/>
    <property type="match status" value="1"/>
</dbReference>
<evidence type="ECO:0000256" key="15">
    <source>
        <dbReference type="PROSITE-ProRule" id="PRU00391"/>
    </source>
</evidence>
<comment type="cofactor">
    <cofactor evidence="2">
        <name>Zn(2+)</name>
        <dbReference type="ChEBI" id="CHEBI:29105"/>
    </cofactor>
</comment>
<evidence type="ECO:0000256" key="6">
    <source>
        <dbReference type="ARBA" id="ARBA00022771"/>
    </source>
</evidence>
<dbReference type="STRING" id="1077974.GOEFS_039_00460"/>
<evidence type="ECO:0000256" key="12">
    <source>
        <dbReference type="ARBA" id="ARBA00023268"/>
    </source>
</evidence>
<evidence type="ECO:0000313" key="19">
    <source>
        <dbReference type="Proteomes" id="UP000035034"/>
    </source>
</evidence>
<feature type="domain" description="FPG-type" evidence="16">
    <location>
        <begin position="305"/>
        <end position="339"/>
    </location>
</feature>
<comment type="catalytic activity">
    <reaction evidence="1">
        <text>Hydrolysis of DNA containing ring-opened 7-methylguanine residues, releasing 2,6-diamino-4-hydroxy-5-(N-methyl)formamidopyrimidine.</text>
        <dbReference type="EC" id="3.2.2.23"/>
    </reaction>
</comment>
<dbReference type="Pfam" id="PF06827">
    <property type="entry name" value="zf-FPG_IleRS"/>
    <property type="match status" value="1"/>
</dbReference>
<reference evidence="18 19" key="1">
    <citation type="submission" date="2011-12" db="EMBL/GenBank/DDBJ databases">
        <title>Whole genome shotgun sequence of Gordonia effusa NBRC 100432.</title>
        <authorList>
            <person name="Yoshida I."/>
            <person name="Takarada H."/>
            <person name="Hosoyama A."/>
            <person name="Tsuchikane K."/>
            <person name="Katsumata H."/>
            <person name="Yamazaki S."/>
            <person name="Fujita N."/>
        </authorList>
    </citation>
    <scope>NUCLEOTIDE SEQUENCE [LARGE SCALE GENOMIC DNA]</scope>
    <source>
        <strain evidence="18 19">NBRC 100432</strain>
    </source>
</reference>
<dbReference type="Proteomes" id="UP000035034">
    <property type="component" value="Unassembled WGS sequence"/>
</dbReference>
<dbReference type="PANTHER" id="PTHR22993:SF9">
    <property type="entry name" value="FORMAMIDOPYRIMIDINE-DNA GLYCOSYLASE"/>
    <property type="match status" value="1"/>
</dbReference>
<dbReference type="GO" id="GO:0140078">
    <property type="term" value="F:class I DNA-(apurinic or apyrimidinic site) endonuclease activity"/>
    <property type="evidence" value="ECO:0007669"/>
    <property type="project" value="UniProtKB-EC"/>
</dbReference>
<keyword evidence="19" id="KW-1185">Reference proteome</keyword>
<evidence type="ECO:0000256" key="5">
    <source>
        <dbReference type="ARBA" id="ARBA00022763"/>
    </source>
</evidence>
<dbReference type="GO" id="GO:0006284">
    <property type="term" value="P:base-excision repair"/>
    <property type="evidence" value="ECO:0007669"/>
    <property type="project" value="InterPro"/>
</dbReference>
<evidence type="ECO:0000259" key="16">
    <source>
        <dbReference type="PROSITE" id="PS51066"/>
    </source>
</evidence>
<dbReference type="Pfam" id="PF01149">
    <property type="entry name" value="Fapy_DNA_glyco"/>
    <property type="match status" value="1"/>
</dbReference>
<keyword evidence="8" id="KW-0862">Zinc</keyword>
<dbReference type="InterPro" id="IPR035937">
    <property type="entry name" value="FPG_N"/>
</dbReference>
<dbReference type="GO" id="GO:0003684">
    <property type="term" value="F:damaged DNA binding"/>
    <property type="evidence" value="ECO:0007669"/>
    <property type="project" value="InterPro"/>
</dbReference>
<dbReference type="InterPro" id="IPR015887">
    <property type="entry name" value="DNA_glyclase_Znf_dom_DNA_BS"/>
</dbReference>
<gene>
    <name evidence="18" type="ORF">GOEFS_039_00460</name>
</gene>
<evidence type="ECO:0000256" key="7">
    <source>
        <dbReference type="ARBA" id="ARBA00022801"/>
    </source>
</evidence>
<dbReference type="SUPFAM" id="SSF57716">
    <property type="entry name" value="Glucocorticoid receptor-like (DNA-binding domain)"/>
    <property type="match status" value="1"/>
</dbReference>
<keyword evidence="10" id="KW-0234">DNA repair</keyword>
<dbReference type="InterPro" id="IPR010979">
    <property type="entry name" value="Ribosomal_uS13-like_H2TH"/>
</dbReference>
<evidence type="ECO:0000256" key="2">
    <source>
        <dbReference type="ARBA" id="ARBA00001947"/>
    </source>
</evidence>
<dbReference type="InterPro" id="IPR015886">
    <property type="entry name" value="H2TH_FPG"/>
</dbReference>
<dbReference type="SUPFAM" id="SSF81624">
    <property type="entry name" value="N-terminal domain of MutM-like DNA repair proteins"/>
    <property type="match status" value="1"/>
</dbReference>
<proteinExistence type="inferred from homology"/>
<protein>
    <submittedName>
        <fullName evidence="18">Putative DNA glycosylase</fullName>
    </submittedName>
</protein>
<accession>H0QYB0</accession>